<dbReference type="InterPro" id="IPR016566">
    <property type="entry name" value="UCP010219"/>
</dbReference>
<feature type="transmembrane region" description="Helical" evidence="2">
    <location>
        <begin position="55"/>
        <end position="75"/>
    </location>
</feature>
<feature type="transmembrane region" description="Helical" evidence="2">
    <location>
        <begin position="106"/>
        <end position="127"/>
    </location>
</feature>
<feature type="region of interest" description="Disordered" evidence="1">
    <location>
        <begin position="222"/>
        <end position="256"/>
    </location>
</feature>
<feature type="compositionally biased region" description="Acidic residues" evidence="1">
    <location>
        <begin position="222"/>
        <end position="232"/>
    </location>
</feature>
<feature type="transmembrane region" description="Helical" evidence="2">
    <location>
        <begin position="82"/>
        <end position="100"/>
    </location>
</feature>
<sequence length="256" mass="27880">MTSEKLIDGDPNDPGDDIPDGPPPTLLEQMGGLSGLVSSTLPILVFVPVNNKWGLNPALIAALSMATLILVWRLIRKENLQPAISGFMGVGIGAAIAWYTGSAKGYFAYGIWMSLLLAIVFFISILVRWPMVGIIWKGINGDGMTWQKVPGARWAYTWATLGWAVVFLARFLVKQLFYQADNVTGLGVVSILMGWPLTGLVTIFTVWMVRCARTAMIDAGYETDDDSDETDTTDAAPDPASTSSKPTLRKEPTRDH</sequence>
<keyword evidence="2" id="KW-1133">Transmembrane helix</keyword>
<protein>
    <submittedName>
        <fullName evidence="3">Protein of uncharacterized function (DUF3159)</fullName>
    </submittedName>
</protein>
<feature type="transmembrane region" description="Helical" evidence="2">
    <location>
        <begin position="185"/>
        <end position="209"/>
    </location>
</feature>
<feature type="compositionally biased region" description="Acidic residues" evidence="1">
    <location>
        <begin position="10"/>
        <end position="19"/>
    </location>
</feature>
<dbReference type="Pfam" id="PF11361">
    <property type="entry name" value="DUF3159"/>
    <property type="match status" value="1"/>
</dbReference>
<gene>
    <name evidence="3" type="ORF">NCTC10254_01827</name>
</gene>
<reference evidence="3 4" key="1">
    <citation type="submission" date="2018-06" db="EMBL/GenBank/DDBJ databases">
        <authorList>
            <consortium name="Pathogen Informatics"/>
            <person name="Doyle S."/>
        </authorList>
    </citation>
    <scope>NUCLEOTIDE SEQUENCE [LARGE SCALE GENOMIC DNA]</scope>
    <source>
        <strain evidence="3 4">NCTC10254</strain>
    </source>
</reference>
<evidence type="ECO:0000256" key="1">
    <source>
        <dbReference type="SAM" id="MobiDB-lite"/>
    </source>
</evidence>
<keyword evidence="2" id="KW-0472">Membrane</keyword>
<organism evidence="3 4">
    <name type="scientific">Corynebacterium matruchotii</name>
    <dbReference type="NCBI Taxonomy" id="43768"/>
    <lineage>
        <taxon>Bacteria</taxon>
        <taxon>Bacillati</taxon>
        <taxon>Actinomycetota</taxon>
        <taxon>Actinomycetes</taxon>
        <taxon>Mycobacteriales</taxon>
        <taxon>Corynebacteriaceae</taxon>
        <taxon>Corynebacterium</taxon>
    </lineage>
</organism>
<comment type="caution">
    <text evidence="3">The sequence shown here is derived from an EMBL/GenBank/DDBJ whole genome shotgun (WGS) entry which is preliminary data.</text>
</comment>
<dbReference type="AlphaFoldDB" id="A0A6H9XDK4"/>
<accession>A0A6H9XDK4</accession>
<evidence type="ECO:0000313" key="4">
    <source>
        <dbReference type="Proteomes" id="UP000249886"/>
    </source>
</evidence>
<name>A0A6H9XDK4_9CORY</name>
<proteinExistence type="predicted"/>
<dbReference type="EMBL" id="UARK01000023">
    <property type="protein sequence ID" value="SPW30719.1"/>
    <property type="molecule type" value="Genomic_DNA"/>
</dbReference>
<dbReference type="Proteomes" id="UP000249886">
    <property type="component" value="Unassembled WGS sequence"/>
</dbReference>
<evidence type="ECO:0000256" key="2">
    <source>
        <dbReference type="SAM" id="Phobius"/>
    </source>
</evidence>
<feature type="transmembrane region" description="Helical" evidence="2">
    <location>
        <begin position="154"/>
        <end position="173"/>
    </location>
</feature>
<feature type="region of interest" description="Disordered" evidence="1">
    <location>
        <begin position="1"/>
        <end position="23"/>
    </location>
</feature>
<evidence type="ECO:0000313" key="3">
    <source>
        <dbReference type="EMBL" id="SPW30719.1"/>
    </source>
</evidence>
<feature type="compositionally biased region" description="Low complexity" evidence="1">
    <location>
        <begin position="233"/>
        <end position="244"/>
    </location>
</feature>
<keyword evidence="2" id="KW-0812">Transmembrane</keyword>